<evidence type="ECO:0000256" key="1">
    <source>
        <dbReference type="ARBA" id="ARBA00038215"/>
    </source>
</evidence>
<feature type="chain" id="PRO_5040458792" description="Beta-lactamase-related domain-containing protein" evidence="2">
    <location>
        <begin position="22"/>
        <end position="637"/>
    </location>
</feature>
<feature type="signal peptide" evidence="2">
    <location>
        <begin position="1"/>
        <end position="21"/>
    </location>
</feature>
<dbReference type="InterPro" id="IPR049511">
    <property type="entry name" value="PGH-like_rpt"/>
</dbReference>
<dbReference type="Gene3D" id="3.40.710.10">
    <property type="entry name" value="DD-peptidase/beta-lactamase superfamily"/>
    <property type="match status" value="1"/>
</dbReference>
<name>A0A9P5LES8_9HYPO</name>
<dbReference type="OrthoDB" id="5946976at2759"/>
<gene>
    <name evidence="4" type="ORF">G7Z17_g8353</name>
</gene>
<dbReference type="Proteomes" id="UP000722485">
    <property type="component" value="Unassembled WGS sequence"/>
</dbReference>
<dbReference type="InterPro" id="IPR001466">
    <property type="entry name" value="Beta-lactam-related"/>
</dbReference>
<feature type="domain" description="Beta-lactamase-related" evidence="3">
    <location>
        <begin position="313"/>
        <end position="572"/>
    </location>
</feature>
<comment type="caution">
    <text evidence="4">The sequence shown here is derived from an EMBL/GenBank/DDBJ whole genome shotgun (WGS) entry which is preliminary data.</text>
</comment>
<keyword evidence="5" id="KW-1185">Reference proteome</keyword>
<dbReference type="SUPFAM" id="SSF56601">
    <property type="entry name" value="beta-lactamase/transpeptidase-like"/>
    <property type="match status" value="1"/>
</dbReference>
<proteinExistence type="inferred from homology"/>
<accession>A0A9P5LES8</accession>
<organism evidence="4 5">
    <name type="scientific">Cylindrodendrum hubeiense</name>
    <dbReference type="NCBI Taxonomy" id="595255"/>
    <lineage>
        <taxon>Eukaryota</taxon>
        <taxon>Fungi</taxon>
        <taxon>Dikarya</taxon>
        <taxon>Ascomycota</taxon>
        <taxon>Pezizomycotina</taxon>
        <taxon>Sordariomycetes</taxon>
        <taxon>Hypocreomycetidae</taxon>
        <taxon>Hypocreales</taxon>
        <taxon>Nectriaceae</taxon>
        <taxon>Cylindrodendrum</taxon>
    </lineage>
</organism>
<dbReference type="AlphaFoldDB" id="A0A9P5LES8"/>
<evidence type="ECO:0000313" key="5">
    <source>
        <dbReference type="Proteomes" id="UP000722485"/>
    </source>
</evidence>
<evidence type="ECO:0000259" key="3">
    <source>
        <dbReference type="Pfam" id="PF00144"/>
    </source>
</evidence>
<dbReference type="Pfam" id="PF17660">
    <property type="entry name" value="BTRD1"/>
    <property type="match status" value="3"/>
</dbReference>
<evidence type="ECO:0000256" key="2">
    <source>
        <dbReference type="SAM" id="SignalP"/>
    </source>
</evidence>
<dbReference type="InterPro" id="IPR012338">
    <property type="entry name" value="Beta-lactam/transpept-like"/>
</dbReference>
<evidence type="ECO:0000313" key="4">
    <source>
        <dbReference type="EMBL" id="KAF7546562.1"/>
    </source>
</evidence>
<dbReference type="InterPro" id="IPR050491">
    <property type="entry name" value="AmpC-like"/>
</dbReference>
<dbReference type="PANTHER" id="PTHR46825:SF9">
    <property type="entry name" value="BETA-LACTAMASE-RELATED DOMAIN-CONTAINING PROTEIN"/>
    <property type="match status" value="1"/>
</dbReference>
<sequence>MYPSITSLLTCCLSICSVAQAAVIEGRASYENASKIQSYYNVKGSDHAKKAKSLSADGYQIVSLSTYGSPPDVQYAAVWTQQKGNPIEIIYNANKTTYDSWFDSWKAKGYVSTQISATGSRSKAVFAGVMERANVTNWVQVCDSVSPWSYENSTNGVDMAIKGFSMYGTPSDRRYCALGHENVGNQLSTVFYSTTQYLIDFPEVFRSETAKRLWRPSKLFMSDDHIITPQFVDTDVGRWVAKEDLTAAELAKEIKSQKQNGLSPIDLQGGGEGKDTRFAVIFAEHAIPSSRKWTAKGTVSGFSNNADAQAGMDAVMKTWMQKNGVRQAQVAVARNGSVLTERSYTWAESNRAVVKPDDIFLLASVSKMFVHAAIYNLVEAGSLNYSTTVYPLLGYNPVDTRAESITIQHLLDHTGGYDRSVSGDTAFMFRDIAIAQSNGTRAADLRDFIEYMVARPLDSAPGDNYAYSNYGSALLSYVVSNITNTPYMKFLEKNVLDGLNVQLYKTAAKGHANDNIVQESKFTGYDPVHPKSQKMVPGPYGGDGAVKEAVMGAFSLAASASTIAKFIGTHAVSGVGGRAWGAWRDGTVVGARTFAESRGADVDWALTLNTREYLSEEEFDDLRFYKMPFFFEDFPIV</sequence>
<dbReference type="EMBL" id="JAANBB010000209">
    <property type="protein sequence ID" value="KAF7546562.1"/>
    <property type="molecule type" value="Genomic_DNA"/>
</dbReference>
<protein>
    <recommendedName>
        <fullName evidence="3">Beta-lactamase-related domain-containing protein</fullName>
    </recommendedName>
</protein>
<keyword evidence="2" id="KW-0732">Signal</keyword>
<dbReference type="PANTHER" id="PTHR46825">
    <property type="entry name" value="D-ALANYL-D-ALANINE-CARBOXYPEPTIDASE/ENDOPEPTIDASE AMPH"/>
    <property type="match status" value="1"/>
</dbReference>
<reference evidence="4" key="1">
    <citation type="submission" date="2020-03" db="EMBL/GenBank/DDBJ databases">
        <title>Draft Genome Sequence of Cylindrodendrum hubeiense.</title>
        <authorList>
            <person name="Buettner E."/>
            <person name="Kellner H."/>
        </authorList>
    </citation>
    <scope>NUCLEOTIDE SEQUENCE</scope>
    <source>
        <strain evidence="4">IHI 201604</strain>
    </source>
</reference>
<comment type="similarity">
    <text evidence="1">Belongs to the peptidase S12 family.</text>
</comment>
<dbReference type="Pfam" id="PF00144">
    <property type="entry name" value="Beta-lactamase"/>
    <property type="match status" value="1"/>
</dbReference>